<evidence type="ECO:0000256" key="1">
    <source>
        <dbReference type="SAM" id="SignalP"/>
    </source>
</evidence>
<sequence length="278" mass="31174">MKTLLTLGFIILFSFTNQAQAIKATVKGTGDPILLLAGFASTSDVWHPLEDRFAESHELHLVDYAGFGKLPAVEMPFLDKVRNELINYVRTIDDENLVIIGHSMGGTLAAWLGAQPDLKIKQIIIIDGLPATGALMFPNVDLATLTYENPYNDQMMAMDDSAFAKAISPMAAGMAKAFEHQNAIKQDILNTDRKTYVYGYTDYLKFDVREDLKQIDIPVTILGAAGMFGEEMATNTYKNQYENLKEYTFKMHPNSKHFIMYDDPSWLNAQIVEVLKTE</sequence>
<dbReference type="RefSeq" id="WP_085767393.1">
    <property type="nucleotide sequence ID" value="NZ_CP019344.1"/>
</dbReference>
<dbReference type="GO" id="GO:0016787">
    <property type="term" value="F:hydrolase activity"/>
    <property type="evidence" value="ECO:0007669"/>
    <property type="project" value="UniProtKB-KW"/>
</dbReference>
<dbReference type="InterPro" id="IPR000073">
    <property type="entry name" value="AB_hydrolase_1"/>
</dbReference>
<keyword evidence="4" id="KW-1185">Reference proteome</keyword>
<gene>
    <name evidence="3" type="ORF">BST97_11650</name>
</gene>
<dbReference type="PANTHER" id="PTHR43798">
    <property type="entry name" value="MONOACYLGLYCEROL LIPASE"/>
    <property type="match status" value="1"/>
</dbReference>
<dbReference type="OrthoDB" id="7172093at2"/>
<dbReference type="Proteomes" id="UP000193431">
    <property type="component" value="Chromosome"/>
</dbReference>
<dbReference type="SUPFAM" id="SSF53474">
    <property type="entry name" value="alpha/beta-Hydrolases"/>
    <property type="match status" value="1"/>
</dbReference>
<protein>
    <submittedName>
        <fullName evidence="3">Alpha/beta hydrolase</fullName>
    </submittedName>
</protein>
<dbReference type="InterPro" id="IPR029058">
    <property type="entry name" value="AB_hydrolase_fold"/>
</dbReference>
<reference evidence="3 4" key="1">
    <citation type="submission" date="2016-11" db="EMBL/GenBank/DDBJ databases">
        <title>Trade-off between light-utilization and light-protection in marine flavobacteria.</title>
        <authorList>
            <person name="Kumagai Y."/>
        </authorList>
    </citation>
    <scope>NUCLEOTIDE SEQUENCE [LARGE SCALE GENOMIC DNA]</scope>
    <source>
        <strain evidence="3 4">JCM 13191</strain>
    </source>
</reference>
<evidence type="ECO:0000313" key="3">
    <source>
        <dbReference type="EMBL" id="ARN78588.1"/>
    </source>
</evidence>
<organism evidence="3 4">
    <name type="scientific">Nonlabens spongiae</name>
    <dbReference type="NCBI Taxonomy" id="331648"/>
    <lineage>
        <taxon>Bacteria</taxon>
        <taxon>Pseudomonadati</taxon>
        <taxon>Bacteroidota</taxon>
        <taxon>Flavobacteriia</taxon>
        <taxon>Flavobacteriales</taxon>
        <taxon>Flavobacteriaceae</taxon>
        <taxon>Nonlabens</taxon>
    </lineage>
</organism>
<dbReference type="STRING" id="331648.BST97_11650"/>
<dbReference type="EMBL" id="CP019344">
    <property type="protein sequence ID" value="ARN78588.1"/>
    <property type="molecule type" value="Genomic_DNA"/>
</dbReference>
<accession>A0A1W6MLW3</accession>
<dbReference type="Gene3D" id="3.40.50.1820">
    <property type="entry name" value="alpha/beta hydrolase"/>
    <property type="match status" value="1"/>
</dbReference>
<evidence type="ECO:0000313" key="4">
    <source>
        <dbReference type="Proteomes" id="UP000193431"/>
    </source>
</evidence>
<evidence type="ECO:0000259" key="2">
    <source>
        <dbReference type="Pfam" id="PF12697"/>
    </source>
</evidence>
<proteinExistence type="predicted"/>
<feature type="chain" id="PRO_5012529336" evidence="1">
    <location>
        <begin position="20"/>
        <end position="278"/>
    </location>
</feature>
<dbReference type="InterPro" id="IPR050266">
    <property type="entry name" value="AB_hydrolase_sf"/>
</dbReference>
<feature type="signal peptide" evidence="1">
    <location>
        <begin position="1"/>
        <end position="19"/>
    </location>
</feature>
<feature type="domain" description="AB hydrolase-1" evidence="2">
    <location>
        <begin position="33"/>
        <end position="269"/>
    </location>
</feature>
<dbReference type="Pfam" id="PF12697">
    <property type="entry name" value="Abhydrolase_6"/>
    <property type="match status" value="1"/>
</dbReference>
<keyword evidence="1" id="KW-0732">Signal</keyword>
<name>A0A1W6MLW3_9FLAO</name>
<dbReference type="AlphaFoldDB" id="A0A1W6MLW3"/>
<keyword evidence="3" id="KW-0378">Hydrolase</keyword>